<gene>
    <name evidence="2" type="ORF">ARTHRO_50336</name>
</gene>
<dbReference type="EMBL" id="FO818640">
    <property type="protein sequence ID" value="CDM97366.1"/>
    <property type="molecule type" value="Genomic_DNA"/>
</dbReference>
<feature type="transmembrane region" description="Helical" evidence="1">
    <location>
        <begin position="25"/>
        <end position="44"/>
    </location>
</feature>
<dbReference type="RefSeq" id="WP_006623670.1">
    <property type="nucleotide sequence ID" value="NZ_FO818640.1"/>
</dbReference>
<keyword evidence="1" id="KW-1133">Transmembrane helix</keyword>
<evidence type="ECO:0000313" key="3">
    <source>
        <dbReference type="Proteomes" id="UP000032946"/>
    </source>
</evidence>
<keyword evidence="1" id="KW-0812">Transmembrane</keyword>
<dbReference type="InterPro" id="IPR030917">
    <property type="entry name" value="Cyanoexo_CrtB_assoc"/>
</dbReference>
<name>A0A9P1KJV2_9CYAN</name>
<dbReference type="AlphaFoldDB" id="A0A9P1KJV2"/>
<sequence length="239" mass="27363">MDKSAPNLEPTSHETPKLQLKPSQWVLLGFLLVLFLVGTLPGFFRGGWSWSDMPDIQALPQLQTIRREGLTVPGWETTSHDTIQVGARRWSLQSLKQNDTEVLLLLFPQNYYKDQPQVEWMDLQGLQSLRTDSHRTLQLTLDSPQPVTINARFFRAWNPRQTYALVQWYAWHNGGSPAPSHWFFADRQAQLRGDRAPWVAVSIMIPMEPLGDIETVATIAQSLGQDIQKELMTTIFQPE</sequence>
<dbReference type="NCBIfam" id="TIGR04533">
    <property type="entry name" value="cyanosortB_assc"/>
    <property type="match status" value="1"/>
</dbReference>
<evidence type="ECO:0008006" key="4">
    <source>
        <dbReference type="Google" id="ProtNLM"/>
    </source>
</evidence>
<reference evidence="2 3" key="1">
    <citation type="submission" date="2014-02" db="EMBL/GenBank/DDBJ databases">
        <authorList>
            <person name="Genoscope - CEA"/>
        </authorList>
    </citation>
    <scope>NUCLEOTIDE SEQUENCE [LARGE SCALE GENOMIC DNA]</scope>
    <source>
        <strain evidence="2 3">PCC 8005</strain>
    </source>
</reference>
<proteinExistence type="predicted"/>
<protein>
    <recommendedName>
        <fullName evidence="4">Cyanoexosortase B system-associated protein</fullName>
    </recommendedName>
</protein>
<evidence type="ECO:0000256" key="1">
    <source>
        <dbReference type="SAM" id="Phobius"/>
    </source>
</evidence>
<organism evidence="2 3">
    <name type="scientific">Limnospira indica PCC 8005</name>
    <dbReference type="NCBI Taxonomy" id="376219"/>
    <lineage>
        <taxon>Bacteria</taxon>
        <taxon>Bacillati</taxon>
        <taxon>Cyanobacteriota</taxon>
        <taxon>Cyanophyceae</taxon>
        <taxon>Oscillatoriophycideae</taxon>
        <taxon>Oscillatoriales</taxon>
        <taxon>Sirenicapillariaceae</taxon>
        <taxon>Limnospira</taxon>
    </lineage>
</organism>
<dbReference type="Proteomes" id="UP000032946">
    <property type="component" value="Chromosome"/>
</dbReference>
<keyword evidence="3" id="KW-1185">Reference proteome</keyword>
<accession>A0A9P1KJV2</accession>
<evidence type="ECO:0000313" key="2">
    <source>
        <dbReference type="EMBL" id="CDM97366.1"/>
    </source>
</evidence>
<keyword evidence="1" id="KW-0472">Membrane</keyword>